<dbReference type="SUPFAM" id="SSF161098">
    <property type="entry name" value="MetI-like"/>
    <property type="match status" value="1"/>
</dbReference>
<evidence type="ECO:0000256" key="5">
    <source>
        <dbReference type="ARBA" id="ARBA00022989"/>
    </source>
</evidence>
<dbReference type="OrthoDB" id="157184at2"/>
<evidence type="ECO:0000256" key="6">
    <source>
        <dbReference type="ARBA" id="ARBA00023136"/>
    </source>
</evidence>
<accession>A0A1V4IVL2</accession>
<sequence length="297" mass="33323">MKKSADISENILDILVYAIIILVVIITIYPFWNIFIVSINDAADTVRGGLYLLPRKLSIASYNTIITDAEFMRSLNITVLRTVIGTPLAILVTAMLAYVLSKRDLFGRKFISLLFIFTMYFGGGLIPYYMILKSIHLIDNFWVYIFPNLVSVFNMLLIKAYIESMPAEIFESSKIDGANDLIIFFKIVLPLSTPVLATVGLFVAIMQWNSWFDSYVFTSSPGLKTMQAVLVKILNQYQTGNMVSASQSMSNAARRSTVTPDSIRMAATMVSTIPIIMVYPFVQKYFVKGIMVGAIKD</sequence>
<keyword evidence="6 7" id="KW-0472">Membrane</keyword>
<dbReference type="GO" id="GO:0055085">
    <property type="term" value="P:transmembrane transport"/>
    <property type="evidence" value="ECO:0007669"/>
    <property type="project" value="InterPro"/>
</dbReference>
<dbReference type="CDD" id="cd06261">
    <property type="entry name" value="TM_PBP2"/>
    <property type="match status" value="1"/>
</dbReference>
<feature type="transmembrane region" description="Helical" evidence="7">
    <location>
        <begin position="141"/>
        <end position="162"/>
    </location>
</feature>
<feature type="transmembrane region" description="Helical" evidence="7">
    <location>
        <begin position="263"/>
        <end position="282"/>
    </location>
</feature>
<evidence type="ECO:0000259" key="8">
    <source>
        <dbReference type="PROSITE" id="PS50928"/>
    </source>
</evidence>
<dbReference type="RefSeq" id="WP_139375957.1">
    <property type="nucleotide sequence ID" value="NZ_MZGV01000006.1"/>
</dbReference>
<organism evidence="9 10">
    <name type="scientific">Clostridium oryzae</name>
    <dbReference type="NCBI Taxonomy" id="1450648"/>
    <lineage>
        <taxon>Bacteria</taxon>
        <taxon>Bacillati</taxon>
        <taxon>Bacillota</taxon>
        <taxon>Clostridia</taxon>
        <taxon>Eubacteriales</taxon>
        <taxon>Clostridiaceae</taxon>
        <taxon>Clostridium</taxon>
    </lineage>
</organism>
<dbReference type="InterPro" id="IPR035906">
    <property type="entry name" value="MetI-like_sf"/>
</dbReference>
<gene>
    <name evidence="9" type="primary">araQ_5</name>
    <name evidence="9" type="ORF">CLORY_08580</name>
</gene>
<dbReference type="GO" id="GO:0005886">
    <property type="term" value="C:plasma membrane"/>
    <property type="evidence" value="ECO:0007669"/>
    <property type="project" value="UniProtKB-SubCell"/>
</dbReference>
<comment type="caution">
    <text evidence="9">The sequence shown here is derived from an EMBL/GenBank/DDBJ whole genome shotgun (WGS) entry which is preliminary data.</text>
</comment>
<name>A0A1V4IVL2_9CLOT</name>
<feature type="domain" description="ABC transmembrane type-1" evidence="8">
    <location>
        <begin position="75"/>
        <end position="282"/>
    </location>
</feature>
<keyword evidence="3" id="KW-1003">Cell membrane</keyword>
<dbReference type="EMBL" id="MZGV01000006">
    <property type="protein sequence ID" value="OPJ63986.1"/>
    <property type="molecule type" value="Genomic_DNA"/>
</dbReference>
<evidence type="ECO:0000256" key="1">
    <source>
        <dbReference type="ARBA" id="ARBA00004651"/>
    </source>
</evidence>
<keyword evidence="4 7" id="KW-0812">Transmembrane</keyword>
<dbReference type="AlphaFoldDB" id="A0A1V4IVL2"/>
<feature type="transmembrane region" description="Helical" evidence="7">
    <location>
        <begin position="110"/>
        <end position="129"/>
    </location>
</feature>
<dbReference type="PROSITE" id="PS50928">
    <property type="entry name" value="ABC_TM1"/>
    <property type="match status" value="1"/>
</dbReference>
<dbReference type="PANTHER" id="PTHR43744:SF9">
    <property type="entry name" value="POLYGALACTURONAN_RHAMNOGALACTURONAN TRANSPORT SYSTEM PERMEASE PROTEIN YTCP"/>
    <property type="match status" value="1"/>
</dbReference>
<evidence type="ECO:0000313" key="10">
    <source>
        <dbReference type="Proteomes" id="UP000190080"/>
    </source>
</evidence>
<evidence type="ECO:0000256" key="7">
    <source>
        <dbReference type="SAM" id="Phobius"/>
    </source>
</evidence>
<comment type="subcellular location">
    <subcellularLocation>
        <location evidence="1">Cell membrane</location>
        <topology evidence="1">Multi-pass membrane protein</topology>
    </subcellularLocation>
</comment>
<keyword evidence="5 7" id="KW-1133">Transmembrane helix</keyword>
<proteinExistence type="predicted"/>
<evidence type="ECO:0000313" key="9">
    <source>
        <dbReference type="EMBL" id="OPJ63986.1"/>
    </source>
</evidence>
<evidence type="ECO:0000256" key="4">
    <source>
        <dbReference type="ARBA" id="ARBA00022692"/>
    </source>
</evidence>
<keyword evidence="10" id="KW-1185">Reference proteome</keyword>
<evidence type="ECO:0000256" key="3">
    <source>
        <dbReference type="ARBA" id="ARBA00022475"/>
    </source>
</evidence>
<dbReference type="InterPro" id="IPR000515">
    <property type="entry name" value="MetI-like"/>
</dbReference>
<dbReference type="Gene3D" id="1.10.3720.10">
    <property type="entry name" value="MetI-like"/>
    <property type="match status" value="1"/>
</dbReference>
<feature type="transmembrane region" description="Helical" evidence="7">
    <location>
        <begin position="183"/>
        <end position="208"/>
    </location>
</feature>
<feature type="transmembrane region" description="Helical" evidence="7">
    <location>
        <begin position="12"/>
        <end position="32"/>
    </location>
</feature>
<dbReference type="STRING" id="1450648.CLORY_08580"/>
<feature type="transmembrane region" description="Helical" evidence="7">
    <location>
        <begin position="79"/>
        <end position="98"/>
    </location>
</feature>
<dbReference type="Proteomes" id="UP000190080">
    <property type="component" value="Unassembled WGS sequence"/>
</dbReference>
<dbReference type="PANTHER" id="PTHR43744">
    <property type="entry name" value="ABC TRANSPORTER PERMEASE PROTEIN MG189-RELATED-RELATED"/>
    <property type="match status" value="1"/>
</dbReference>
<keyword evidence="2" id="KW-0813">Transport</keyword>
<evidence type="ECO:0000256" key="2">
    <source>
        <dbReference type="ARBA" id="ARBA00022448"/>
    </source>
</evidence>
<protein>
    <submittedName>
        <fullName evidence="9">L-arabinose transport system permease protein AraQ</fullName>
    </submittedName>
</protein>
<reference evidence="9 10" key="1">
    <citation type="submission" date="2017-03" db="EMBL/GenBank/DDBJ databases">
        <title>Genome sequence of Clostridium oryzae DSM 28571.</title>
        <authorList>
            <person name="Poehlein A."/>
            <person name="Daniel R."/>
        </authorList>
    </citation>
    <scope>NUCLEOTIDE SEQUENCE [LARGE SCALE GENOMIC DNA]</scope>
    <source>
        <strain evidence="9 10">DSM 28571</strain>
    </source>
</reference>